<protein>
    <submittedName>
        <fullName evidence="1">Uncharacterized protein</fullName>
    </submittedName>
</protein>
<sequence>MDMLELCGYNYAGDGAGIPALMLRIDKDQECYDFVKWWHTFCESYGDDFSNRFASSSSIVALTLLKAKLLLELKWLDQVVFALGATFPLEIFEMILSYVPRSSVVATNRRALNDKARQKLIHGIEEQVDILFREVQKRDPILW</sequence>
<keyword evidence="2" id="KW-1185">Reference proteome</keyword>
<accession>A0A5N6JAT2</accession>
<organism evidence="1 2">
    <name type="scientific">Aspergillus minisclerotigenes</name>
    <dbReference type="NCBI Taxonomy" id="656917"/>
    <lineage>
        <taxon>Eukaryota</taxon>
        <taxon>Fungi</taxon>
        <taxon>Dikarya</taxon>
        <taxon>Ascomycota</taxon>
        <taxon>Pezizomycotina</taxon>
        <taxon>Eurotiomycetes</taxon>
        <taxon>Eurotiomycetidae</taxon>
        <taxon>Eurotiales</taxon>
        <taxon>Aspergillaceae</taxon>
        <taxon>Aspergillus</taxon>
        <taxon>Aspergillus subgen. Circumdati</taxon>
    </lineage>
</organism>
<dbReference type="AlphaFoldDB" id="A0A5N6JAT2"/>
<name>A0A5N6JAT2_9EURO</name>
<reference evidence="1 2" key="1">
    <citation type="submission" date="2019-04" db="EMBL/GenBank/DDBJ databases">
        <title>Fungal friends and foes A comparative genomics study of 23 Aspergillus species from section Flavi.</title>
        <authorList>
            <consortium name="DOE Joint Genome Institute"/>
            <person name="Kjaerbolling I."/>
            <person name="Vesth T.C."/>
            <person name="Frisvad J.C."/>
            <person name="Nybo J.L."/>
            <person name="Theobald S."/>
            <person name="Kildgaard S."/>
            <person name="Petersen T.I."/>
            <person name="Kuo A."/>
            <person name="Sato A."/>
            <person name="Lyhne E.K."/>
            <person name="Kogle M.E."/>
            <person name="Wiebenga A."/>
            <person name="Kun R.S."/>
            <person name="Lubbers R.J."/>
            <person name="Makela M.R."/>
            <person name="Barry K."/>
            <person name="Chovatia M."/>
            <person name="Clum A."/>
            <person name="Daum C."/>
            <person name="Haridas S."/>
            <person name="He G."/>
            <person name="LaButti K."/>
            <person name="Lipzen A."/>
            <person name="Mondo S."/>
            <person name="Pangilinan J."/>
            <person name="Riley R."/>
            <person name="Salamov A."/>
            <person name="Simmons B.A."/>
            <person name="Magnuson J.K."/>
            <person name="Henrissat B."/>
            <person name="Mortensen U.H."/>
            <person name="Larsen T.O."/>
            <person name="De vries R.P."/>
            <person name="Grigoriev I.V."/>
            <person name="Machida M."/>
            <person name="Baker S.E."/>
            <person name="Andersen M.R."/>
        </authorList>
    </citation>
    <scope>NUCLEOTIDE SEQUENCE [LARGE SCALE GENOMIC DNA]</scope>
    <source>
        <strain evidence="1 2">CBS 117635</strain>
    </source>
</reference>
<proteinExistence type="predicted"/>
<dbReference type="Proteomes" id="UP000326289">
    <property type="component" value="Unassembled WGS sequence"/>
</dbReference>
<gene>
    <name evidence="1" type="ORF">BDV30DRAFT_75732</name>
</gene>
<evidence type="ECO:0000313" key="1">
    <source>
        <dbReference type="EMBL" id="KAB8275167.1"/>
    </source>
</evidence>
<dbReference type="EMBL" id="ML732783">
    <property type="protein sequence ID" value="KAB8275167.1"/>
    <property type="molecule type" value="Genomic_DNA"/>
</dbReference>
<evidence type="ECO:0000313" key="2">
    <source>
        <dbReference type="Proteomes" id="UP000326289"/>
    </source>
</evidence>